<protein>
    <submittedName>
        <fullName evidence="1">Uncharacterized protein</fullName>
    </submittedName>
</protein>
<dbReference type="EMBL" id="LRGB01002394">
    <property type="protein sequence ID" value="KZS07776.1"/>
    <property type="molecule type" value="Genomic_DNA"/>
</dbReference>
<sequence>MSNDIHSYIRCGLYSVAFRFTCLGKMHFPVSFPGAEFPPFPSFYSAAVNVHLFVLFLSQSQLQSTTYDVIFKWWGKGGLKMHCVMLK</sequence>
<evidence type="ECO:0000313" key="1">
    <source>
        <dbReference type="EMBL" id="KZS07776.1"/>
    </source>
</evidence>
<keyword evidence="2" id="KW-1185">Reference proteome</keyword>
<name>A0A164QI68_9CRUS</name>
<evidence type="ECO:0000313" key="2">
    <source>
        <dbReference type="Proteomes" id="UP000076858"/>
    </source>
</evidence>
<proteinExistence type="predicted"/>
<dbReference type="Proteomes" id="UP000076858">
    <property type="component" value="Unassembled WGS sequence"/>
</dbReference>
<dbReference type="AlphaFoldDB" id="A0A164QI68"/>
<reference evidence="1 2" key="1">
    <citation type="submission" date="2016-03" db="EMBL/GenBank/DDBJ databases">
        <title>EvidentialGene: Evidence-directed Construction of Genes on Genomes.</title>
        <authorList>
            <person name="Gilbert D.G."/>
            <person name="Choi J.-H."/>
            <person name="Mockaitis K."/>
            <person name="Colbourne J."/>
            <person name="Pfrender M."/>
        </authorList>
    </citation>
    <scope>NUCLEOTIDE SEQUENCE [LARGE SCALE GENOMIC DNA]</scope>
    <source>
        <strain evidence="1 2">Xinb3</strain>
        <tissue evidence="1">Complete organism</tissue>
    </source>
</reference>
<accession>A0A164QI68</accession>
<comment type="caution">
    <text evidence="1">The sequence shown here is derived from an EMBL/GenBank/DDBJ whole genome shotgun (WGS) entry which is preliminary data.</text>
</comment>
<organism evidence="1 2">
    <name type="scientific">Daphnia magna</name>
    <dbReference type="NCBI Taxonomy" id="35525"/>
    <lineage>
        <taxon>Eukaryota</taxon>
        <taxon>Metazoa</taxon>
        <taxon>Ecdysozoa</taxon>
        <taxon>Arthropoda</taxon>
        <taxon>Crustacea</taxon>
        <taxon>Branchiopoda</taxon>
        <taxon>Diplostraca</taxon>
        <taxon>Cladocera</taxon>
        <taxon>Anomopoda</taxon>
        <taxon>Daphniidae</taxon>
        <taxon>Daphnia</taxon>
    </lineage>
</organism>
<gene>
    <name evidence="1" type="ORF">APZ42_028436</name>
</gene>